<evidence type="ECO:0000313" key="1">
    <source>
        <dbReference type="EMBL" id="MBO1868240.1"/>
    </source>
</evidence>
<dbReference type="Proteomes" id="UP000564836">
    <property type="component" value="Chromosome"/>
</dbReference>
<sequence length="161" mass="18105">MRKGAGVACRFQKFHKGCIVYHTHQMPPECGLWNCRWLINDDAAELSRPDRSHYVIDLMPDFITITNGDGSKQNIQVVQIWVDPKYPDAHRDPAQRRWLYRRAEDGIAALIRFNACDALTVFAPPFDDKGEWHEISGARTGATHSFAEIDAALGGRAAAIV</sequence>
<accession>A0A7Z0QHB0</accession>
<name>A0A7Z0QHB0_9BRAD</name>
<dbReference type="EMBL" id="CP086136">
    <property type="protein sequence ID" value="UEM11757.1"/>
    <property type="molecule type" value="Genomic_DNA"/>
</dbReference>
<dbReference type="KEGG" id="bban:J4G43_046120"/>
<evidence type="ECO:0000313" key="4">
    <source>
        <dbReference type="EMBL" id="UGX90336.1"/>
    </source>
</evidence>
<reference evidence="1" key="3">
    <citation type="submission" date="2021-03" db="EMBL/GenBank/DDBJ databases">
        <title>Whole Genome Sequence of Bradyrhizobium sp. Strain 144S4.</title>
        <authorList>
            <person name="Bromfield E.S.P."/>
            <person name="Cloutier S."/>
        </authorList>
    </citation>
    <scope>NUCLEOTIDE SEQUENCE [LARGE SCALE GENOMIC DNA]</scope>
    <source>
        <strain evidence="1">144S4</strain>
    </source>
</reference>
<reference evidence="5 6" key="4">
    <citation type="journal article" date="2022" name="Int. J. Syst. Evol. Microbiol.">
        <title>Strains of Bradyrhizobium barranii sp. nov. associated with legumes native to Canada are symbionts of soybeans and belong to different subspecies (subsp. barranii subsp. nov. and subsp. apii subsp. nov.) and symbiovars (sv. glycinearum and sv. septentrionale).</title>
        <authorList>
            <person name="Bromfield E.S.P."/>
            <person name="Cloutier S."/>
            <person name="Wasai-Hara S."/>
            <person name="Minamisawa K."/>
        </authorList>
    </citation>
    <scope>NUCLEOTIDE SEQUENCE [LARGE SCALE GENOMIC DNA]</scope>
    <source>
        <strain evidence="6">144S4</strain>
        <strain evidence="4 5">323S2</strain>
    </source>
</reference>
<organism evidence="2">
    <name type="scientific">Bradyrhizobium barranii subsp. barranii</name>
    <dbReference type="NCBI Taxonomy" id="2823807"/>
    <lineage>
        <taxon>Bacteria</taxon>
        <taxon>Pseudomonadati</taxon>
        <taxon>Pseudomonadota</taxon>
        <taxon>Alphaproteobacteria</taxon>
        <taxon>Hyphomicrobiales</taxon>
        <taxon>Nitrobacteraceae</taxon>
        <taxon>Bradyrhizobium</taxon>
        <taxon>Bradyrhizobium barranii</taxon>
    </lineage>
</organism>
<dbReference type="EMBL" id="JACBFH010000001">
    <property type="protein sequence ID" value="NYY93763.1"/>
    <property type="molecule type" value="Genomic_DNA"/>
</dbReference>
<gene>
    <name evidence="4" type="ORF">G6321_00031370</name>
    <name evidence="2" type="ORF">G6321_36900</name>
    <name evidence="3" type="ORF">J4G43_046120</name>
    <name evidence="1" type="ORF">J4G43_47840</name>
</gene>
<evidence type="ECO:0000313" key="5">
    <source>
        <dbReference type="Proteomes" id="UP000564836"/>
    </source>
</evidence>
<reference evidence="2" key="2">
    <citation type="submission" date="2020-06" db="EMBL/GenBank/DDBJ databases">
        <title>Whole Genome Sequence of Bradyrhizobium sp. Strain 323S2.</title>
        <authorList>
            <person name="Bromfield E.S.P."/>
        </authorList>
    </citation>
    <scope>NUCLEOTIDE SEQUENCE [LARGE SCALE GENOMIC DNA]</scope>
    <source>
        <strain evidence="2">323S2</strain>
    </source>
</reference>
<dbReference type="AlphaFoldDB" id="A0A7Z0QHB0"/>
<reference evidence="4 5" key="1">
    <citation type="journal article" date="2017" name="Syst. Appl. Microbiol.">
        <title>Soybeans inoculated with root zone soils of Canadian native legumes harbour diverse and novel Bradyrhizobium spp. that possess agricultural potential.</title>
        <authorList>
            <person name="Bromfield E.S.P."/>
            <person name="Cloutier S."/>
            <person name="Tambong J.T."/>
            <person name="Tran Thi T.V."/>
        </authorList>
    </citation>
    <scope>NUCLEOTIDE SEQUENCE [LARGE SCALE GENOMIC DNA]</scope>
    <source>
        <strain evidence="4 5">323S2</strain>
    </source>
</reference>
<evidence type="ECO:0000313" key="2">
    <source>
        <dbReference type="EMBL" id="NYY93763.1"/>
    </source>
</evidence>
<protein>
    <submittedName>
        <fullName evidence="2">Uncharacterized protein</fullName>
    </submittedName>
</protein>
<evidence type="ECO:0000313" key="3">
    <source>
        <dbReference type="EMBL" id="UEM11757.1"/>
    </source>
</evidence>
<dbReference type="Proteomes" id="UP000664702">
    <property type="component" value="Chromosome"/>
</dbReference>
<evidence type="ECO:0000313" key="6">
    <source>
        <dbReference type="Proteomes" id="UP000664702"/>
    </source>
</evidence>
<proteinExistence type="predicted"/>
<dbReference type="EMBL" id="JAGEMI010000001">
    <property type="protein sequence ID" value="MBO1868240.1"/>
    <property type="molecule type" value="Genomic_DNA"/>
</dbReference>
<dbReference type="EMBL" id="CP088280">
    <property type="protein sequence ID" value="UGX90336.1"/>
    <property type="molecule type" value="Genomic_DNA"/>
</dbReference>